<keyword evidence="9" id="KW-1185">Reference proteome</keyword>
<dbReference type="PANTHER" id="PTHR11730">
    <property type="entry name" value="AMMONIUM TRANSPORTER"/>
    <property type="match status" value="1"/>
</dbReference>
<evidence type="ECO:0000256" key="4">
    <source>
        <dbReference type="ARBA" id="ARBA00022989"/>
    </source>
</evidence>
<organism evidence="8 9">
    <name type="scientific">Stichopus japonicus</name>
    <name type="common">Sea cucumber</name>
    <dbReference type="NCBI Taxonomy" id="307972"/>
    <lineage>
        <taxon>Eukaryota</taxon>
        <taxon>Metazoa</taxon>
        <taxon>Echinodermata</taxon>
        <taxon>Eleutherozoa</taxon>
        <taxon>Echinozoa</taxon>
        <taxon>Holothuroidea</taxon>
        <taxon>Aspidochirotacea</taxon>
        <taxon>Aspidochirotida</taxon>
        <taxon>Stichopodidae</taxon>
        <taxon>Apostichopus</taxon>
    </lineage>
</organism>
<evidence type="ECO:0000256" key="5">
    <source>
        <dbReference type="ARBA" id="ARBA00023136"/>
    </source>
</evidence>
<feature type="domain" description="Ammonium transporter AmtB-like" evidence="7">
    <location>
        <begin position="20"/>
        <end position="185"/>
    </location>
</feature>
<evidence type="ECO:0000259" key="7">
    <source>
        <dbReference type="Pfam" id="PF00909"/>
    </source>
</evidence>
<dbReference type="GO" id="GO:0008519">
    <property type="term" value="F:ammonium channel activity"/>
    <property type="evidence" value="ECO:0007669"/>
    <property type="project" value="InterPro"/>
</dbReference>
<dbReference type="Gene3D" id="1.10.3430.10">
    <property type="entry name" value="Ammonium transporter AmtB like domains"/>
    <property type="match status" value="1"/>
</dbReference>
<keyword evidence="5 6" id="KW-0472">Membrane</keyword>
<gene>
    <name evidence="8" type="ORF">BSL78_26650</name>
</gene>
<feature type="transmembrane region" description="Helical" evidence="6">
    <location>
        <begin position="17"/>
        <end position="39"/>
    </location>
</feature>
<feature type="transmembrane region" description="Helical" evidence="6">
    <location>
        <begin position="87"/>
        <end position="106"/>
    </location>
</feature>
<accession>A0A2G8JL91</accession>
<comment type="caution">
    <text evidence="8">The sequence shown here is derived from an EMBL/GenBank/DDBJ whole genome shotgun (WGS) entry which is preliminary data.</text>
</comment>
<dbReference type="STRING" id="307972.A0A2G8JL91"/>
<protein>
    <recommendedName>
        <fullName evidence="7">Ammonium transporter AmtB-like domain-containing protein</fullName>
    </recommendedName>
</protein>
<comment type="similarity">
    <text evidence="2">Belongs to the ammonium transporter (TC 2.A.49) family. Rh subfamily.</text>
</comment>
<dbReference type="AlphaFoldDB" id="A0A2G8JL91"/>
<reference evidence="8 9" key="1">
    <citation type="journal article" date="2017" name="PLoS Biol.">
        <title>The sea cucumber genome provides insights into morphological evolution and visceral regeneration.</title>
        <authorList>
            <person name="Zhang X."/>
            <person name="Sun L."/>
            <person name="Yuan J."/>
            <person name="Sun Y."/>
            <person name="Gao Y."/>
            <person name="Zhang L."/>
            <person name="Li S."/>
            <person name="Dai H."/>
            <person name="Hamel J.F."/>
            <person name="Liu C."/>
            <person name="Yu Y."/>
            <person name="Liu S."/>
            <person name="Lin W."/>
            <person name="Guo K."/>
            <person name="Jin S."/>
            <person name="Xu P."/>
            <person name="Storey K.B."/>
            <person name="Huan P."/>
            <person name="Zhang T."/>
            <person name="Zhou Y."/>
            <person name="Zhang J."/>
            <person name="Lin C."/>
            <person name="Li X."/>
            <person name="Xing L."/>
            <person name="Huo D."/>
            <person name="Sun M."/>
            <person name="Wang L."/>
            <person name="Mercier A."/>
            <person name="Li F."/>
            <person name="Yang H."/>
            <person name="Xiang J."/>
        </authorList>
    </citation>
    <scope>NUCLEOTIDE SEQUENCE [LARGE SCALE GENOMIC DNA]</scope>
    <source>
        <strain evidence="8">Shaxun</strain>
        <tissue evidence="8">Muscle</tissue>
    </source>
</reference>
<evidence type="ECO:0000256" key="3">
    <source>
        <dbReference type="ARBA" id="ARBA00022692"/>
    </source>
</evidence>
<evidence type="ECO:0000313" key="8">
    <source>
        <dbReference type="EMBL" id="PIK36524.1"/>
    </source>
</evidence>
<proteinExistence type="inferred from homology"/>
<dbReference type="SUPFAM" id="SSF111352">
    <property type="entry name" value="Ammonium transporter"/>
    <property type="match status" value="1"/>
</dbReference>
<feature type="transmembrane region" description="Helical" evidence="6">
    <location>
        <begin position="46"/>
        <end position="67"/>
    </location>
</feature>
<dbReference type="Pfam" id="PF00909">
    <property type="entry name" value="Ammonium_transp"/>
    <property type="match status" value="1"/>
</dbReference>
<dbReference type="InterPro" id="IPR002229">
    <property type="entry name" value="RhesusRHD"/>
</dbReference>
<keyword evidence="3 6" id="KW-0812">Transmembrane</keyword>
<evidence type="ECO:0000256" key="6">
    <source>
        <dbReference type="SAM" id="Phobius"/>
    </source>
</evidence>
<dbReference type="PRINTS" id="PR00342">
    <property type="entry name" value="RHESUSRHD"/>
</dbReference>
<name>A0A2G8JL91_STIJA</name>
<evidence type="ECO:0000313" key="9">
    <source>
        <dbReference type="Proteomes" id="UP000230750"/>
    </source>
</evidence>
<feature type="transmembrane region" description="Helical" evidence="6">
    <location>
        <begin position="144"/>
        <end position="161"/>
    </location>
</feature>
<dbReference type="EMBL" id="MRZV01001663">
    <property type="protein sequence ID" value="PIK36524.1"/>
    <property type="molecule type" value="Genomic_DNA"/>
</dbReference>
<dbReference type="GO" id="GO:0005886">
    <property type="term" value="C:plasma membrane"/>
    <property type="evidence" value="ECO:0007669"/>
    <property type="project" value="InterPro"/>
</dbReference>
<dbReference type="PANTHER" id="PTHR11730:SF60">
    <property type="entry name" value="RH50, ISOFORM D"/>
    <property type="match status" value="1"/>
</dbReference>
<evidence type="ECO:0000256" key="2">
    <source>
        <dbReference type="ARBA" id="ARBA00011036"/>
    </source>
</evidence>
<sequence length="187" mass="20542">MIHRLSGLSHPYGGFNYIYRSFPVFQDVNVMVFVGFGFLMTFLKKYGYGAVGFTFLVATFAIEWSTIVRGLIFNLKDGKFEIGVESLIEADFSAAVVLISFGAILGKSSPLQLIIMAIVEVVLSVGNEYLGLEIFEVTDVGGSMFIHAFGAYFGLGVAWILQRDANENNEKEGATYNSDLSAMIGKR</sequence>
<dbReference type="Proteomes" id="UP000230750">
    <property type="component" value="Unassembled WGS sequence"/>
</dbReference>
<comment type="subcellular location">
    <subcellularLocation>
        <location evidence="1">Membrane</location>
        <topology evidence="1">Multi-pass membrane protein</topology>
    </subcellularLocation>
</comment>
<dbReference type="GO" id="GO:0097272">
    <property type="term" value="P:ammonium homeostasis"/>
    <property type="evidence" value="ECO:0007669"/>
    <property type="project" value="TreeGrafter"/>
</dbReference>
<keyword evidence="4 6" id="KW-1133">Transmembrane helix</keyword>
<feature type="transmembrane region" description="Helical" evidence="6">
    <location>
        <begin position="113"/>
        <end position="132"/>
    </location>
</feature>
<dbReference type="InterPro" id="IPR024041">
    <property type="entry name" value="NH4_transpt_AmtB-like_dom"/>
</dbReference>
<evidence type="ECO:0000256" key="1">
    <source>
        <dbReference type="ARBA" id="ARBA00004141"/>
    </source>
</evidence>
<dbReference type="OrthoDB" id="534912at2759"/>
<dbReference type="InterPro" id="IPR029020">
    <property type="entry name" value="Ammonium/urea_transptr"/>
</dbReference>